<reference evidence="3" key="2">
    <citation type="journal article" date="2008" name="Nucleic Acids Res.">
        <title>The rice annotation project database (RAP-DB): 2008 update.</title>
        <authorList>
            <consortium name="The rice annotation project (RAP)"/>
        </authorList>
    </citation>
    <scope>GENOME REANNOTATION</scope>
    <source>
        <strain evidence="3">cv. Nipponbare</strain>
    </source>
</reference>
<evidence type="ECO:0000256" key="1">
    <source>
        <dbReference type="SAM" id="Phobius"/>
    </source>
</evidence>
<name>Q5Z6A3_ORYSJ</name>
<gene>
    <name evidence="2" type="primary">P0513E02.13</name>
</gene>
<feature type="transmembrane region" description="Helical" evidence="1">
    <location>
        <begin position="44"/>
        <end position="68"/>
    </location>
</feature>
<dbReference type="AlphaFoldDB" id="Q5Z6A3"/>
<evidence type="ECO:0000313" key="2">
    <source>
        <dbReference type="EMBL" id="BAD54488.1"/>
    </source>
</evidence>
<protein>
    <submittedName>
        <fullName evidence="2">Uncharacterized protein</fullName>
    </submittedName>
</protein>
<keyword evidence="1" id="KW-0812">Transmembrane</keyword>
<accession>Q5Z6A3</accession>
<proteinExistence type="predicted"/>
<dbReference type="EMBL" id="AP005456">
    <property type="protein sequence ID" value="BAD54488.1"/>
    <property type="molecule type" value="Genomic_DNA"/>
</dbReference>
<keyword evidence="1" id="KW-1133">Transmembrane helix</keyword>
<organism evidence="2 3">
    <name type="scientific">Oryza sativa subsp. japonica</name>
    <name type="common">Rice</name>
    <dbReference type="NCBI Taxonomy" id="39947"/>
    <lineage>
        <taxon>Eukaryota</taxon>
        <taxon>Viridiplantae</taxon>
        <taxon>Streptophyta</taxon>
        <taxon>Embryophyta</taxon>
        <taxon>Tracheophyta</taxon>
        <taxon>Spermatophyta</taxon>
        <taxon>Magnoliopsida</taxon>
        <taxon>Liliopsida</taxon>
        <taxon>Poales</taxon>
        <taxon>Poaceae</taxon>
        <taxon>BOP clade</taxon>
        <taxon>Oryzoideae</taxon>
        <taxon>Oryzeae</taxon>
        <taxon>Oryzinae</taxon>
        <taxon>Oryza</taxon>
        <taxon>Oryza sativa</taxon>
    </lineage>
</organism>
<evidence type="ECO:0000313" key="3">
    <source>
        <dbReference type="Proteomes" id="UP000000763"/>
    </source>
</evidence>
<reference evidence="3" key="1">
    <citation type="journal article" date="2005" name="Nature">
        <title>The map-based sequence of the rice genome.</title>
        <authorList>
            <consortium name="International rice genome sequencing project (IRGSP)"/>
            <person name="Matsumoto T."/>
            <person name="Wu J."/>
            <person name="Kanamori H."/>
            <person name="Katayose Y."/>
            <person name="Fujisawa M."/>
            <person name="Namiki N."/>
            <person name="Mizuno H."/>
            <person name="Yamamoto K."/>
            <person name="Antonio B.A."/>
            <person name="Baba T."/>
            <person name="Sakata K."/>
            <person name="Nagamura Y."/>
            <person name="Aoki H."/>
            <person name="Arikawa K."/>
            <person name="Arita K."/>
            <person name="Bito T."/>
            <person name="Chiden Y."/>
            <person name="Fujitsuka N."/>
            <person name="Fukunaka R."/>
            <person name="Hamada M."/>
            <person name="Harada C."/>
            <person name="Hayashi A."/>
            <person name="Hijishita S."/>
            <person name="Honda M."/>
            <person name="Hosokawa S."/>
            <person name="Ichikawa Y."/>
            <person name="Idonuma A."/>
            <person name="Iijima M."/>
            <person name="Ikeda M."/>
            <person name="Ikeno M."/>
            <person name="Ito K."/>
            <person name="Ito S."/>
            <person name="Ito T."/>
            <person name="Ito Y."/>
            <person name="Ito Y."/>
            <person name="Iwabuchi A."/>
            <person name="Kamiya K."/>
            <person name="Karasawa W."/>
            <person name="Kurita K."/>
            <person name="Katagiri S."/>
            <person name="Kikuta A."/>
            <person name="Kobayashi H."/>
            <person name="Kobayashi N."/>
            <person name="Machita K."/>
            <person name="Maehara T."/>
            <person name="Masukawa M."/>
            <person name="Mizubayashi T."/>
            <person name="Mukai Y."/>
            <person name="Nagasaki H."/>
            <person name="Nagata Y."/>
            <person name="Naito S."/>
            <person name="Nakashima M."/>
            <person name="Nakama Y."/>
            <person name="Nakamichi Y."/>
            <person name="Nakamura M."/>
            <person name="Meguro A."/>
            <person name="Negishi M."/>
            <person name="Ohta I."/>
            <person name="Ohta T."/>
            <person name="Okamoto M."/>
            <person name="Ono N."/>
            <person name="Saji S."/>
            <person name="Sakaguchi M."/>
            <person name="Sakai K."/>
            <person name="Shibata M."/>
            <person name="Shimokawa T."/>
            <person name="Song J."/>
            <person name="Takazaki Y."/>
            <person name="Terasawa K."/>
            <person name="Tsugane M."/>
            <person name="Tsuji K."/>
            <person name="Ueda S."/>
            <person name="Waki K."/>
            <person name="Yamagata H."/>
            <person name="Yamamoto M."/>
            <person name="Yamamoto S."/>
            <person name="Yamane H."/>
            <person name="Yoshiki S."/>
            <person name="Yoshihara R."/>
            <person name="Yukawa K."/>
            <person name="Zhong H."/>
            <person name="Yano M."/>
            <person name="Yuan Q."/>
            <person name="Ouyang S."/>
            <person name="Liu J."/>
            <person name="Jones K.M."/>
            <person name="Gansberger K."/>
            <person name="Moffat K."/>
            <person name="Hill J."/>
            <person name="Bera J."/>
            <person name="Fadrosh D."/>
            <person name="Jin S."/>
            <person name="Johri S."/>
            <person name="Kim M."/>
            <person name="Overton L."/>
            <person name="Reardon M."/>
            <person name="Tsitrin T."/>
            <person name="Vuong H."/>
            <person name="Weaver B."/>
            <person name="Ciecko A."/>
            <person name="Tallon L."/>
            <person name="Jackson J."/>
            <person name="Pai G."/>
            <person name="Aken S.V."/>
            <person name="Utterback T."/>
            <person name="Reidmuller S."/>
            <person name="Feldblyum T."/>
            <person name="Hsiao J."/>
            <person name="Zismann V."/>
            <person name="Iobst S."/>
            <person name="de Vazeille A.R."/>
            <person name="Buell C.R."/>
            <person name="Ying K."/>
            <person name="Li Y."/>
            <person name="Lu T."/>
            <person name="Huang Y."/>
            <person name="Zhao Q."/>
            <person name="Feng Q."/>
            <person name="Zhang L."/>
            <person name="Zhu J."/>
            <person name="Weng Q."/>
            <person name="Mu J."/>
            <person name="Lu Y."/>
            <person name="Fan D."/>
            <person name="Liu Y."/>
            <person name="Guan J."/>
            <person name="Zhang Y."/>
            <person name="Yu S."/>
            <person name="Liu X."/>
            <person name="Zhang Y."/>
            <person name="Hong G."/>
            <person name="Han B."/>
            <person name="Choisne N."/>
            <person name="Demange N."/>
            <person name="Orjeda G."/>
            <person name="Samain S."/>
            <person name="Cattolico L."/>
            <person name="Pelletier E."/>
            <person name="Couloux A."/>
            <person name="Segurens B."/>
            <person name="Wincker P."/>
            <person name="D'Hont A."/>
            <person name="Scarpelli C."/>
            <person name="Weissenbach J."/>
            <person name="Salanoubat M."/>
            <person name="Quetier F."/>
            <person name="Yu Y."/>
            <person name="Kim H.R."/>
            <person name="Rambo T."/>
            <person name="Currie J."/>
            <person name="Collura K."/>
            <person name="Luo M."/>
            <person name="Yang T."/>
            <person name="Ammiraju J.S.S."/>
            <person name="Engler F."/>
            <person name="Soderlund C."/>
            <person name="Wing R.A."/>
            <person name="Palmer L.E."/>
            <person name="de la Bastide M."/>
            <person name="Spiegel L."/>
            <person name="Nascimento L."/>
            <person name="Zutavern T."/>
            <person name="O'Shaughnessy A."/>
            <person name="Dike S."/>
            <person name="Dedhia N."/>
            <person name="Preston R."/>
            <person name="Balija V."/>
            <person name="McCombie W.R."/>
            <person name="Chow T."/>
            <person name="Chen H."/>
            <person name="Chung M."/>
            <person name="Chen C."/>
            <person name="Shaw J."/>
            <person name="Wu H."/>
            <person name="Hsiao K."/>
            <person name="Chao Y."/>
            <person name="Chu M."/>
            <person name="Cheng C."/>
            <person name="Hour A."/>
            <person name="Lee P."/>
            <person name="Lin S."/>
            <person name="Lin Y."/>
            <person name="Liou J."/>
            <person name="Liu S."/>
            <person name="Hsing Y."/>
            <person name="Raghuvanshi S."/>
            <person name="Mohanty A."/>
            <person name="Bharti A.K."/>
            <person name="Gaur A."/>
            <person name="Gupta V."/>
            <person name="Kumar D."/>
            <person name="Ravi V."/>
            <person name="Vij S."/>
            <person name="Kapur A."/>
            <person name="Khurana P."/>
            <person name="Khurana P."/>
            <person name="Khurana J.P."/>
            <person name="Tyagi A.K."/>
            <person name="Gaikwad K."/>
            <person name="Singh A."/>
            <person name="Dalal V."/>
            <person name="Srivastava S."/>
            <person name="Dixit A."/>
            <person name="Pal A.K."/>
            <person name="Ghazi I.A."/>
            <person name="Yadav M."/>
            <person name="Pandit A."/>
            <person name="Bhargava A."/>
            <person name="Sureshbabu K."/>
            <person name="Batra K."/>
            <person name="Sharma T.R."/>
            <person name="Mohapatra T."/>
            <person name="Singh N.K."/>
            <person name="Messing J."/>
            <person name="Nelson A.B."/>
            <person name="Fuks G."/>
            <person name="Kavchok S."/>
            <person name="Keizer G."/>
            <person name="Linton E."/>
            <person name="Llaca V."/>
            <person name="Song R."/>
            <person name="Tanyolac B."/>
            <person name="Young S."/>
            <person name="Ho-Il K."/>
            <person name="Hahn J.H."/>
            <person name="Sangsakoo G."/>
            <person name="Vanavichit A."/>
            <person name="de Mattos Luiz.A.T."/>
            <person name="Zimmer P.D."/>
            <person name="Malone G."/>
            <person name="Dellagostin O."/>
            <person name="de Oliveira A.C."/>
            <person name="Bevan M."/>
            <person name="Bancroft I."/>
            <person name="Minx P."/>
            <person name="Cordum H."/>
            <person name="Wilson R."/>
            <person name="Cheng Z."/>
            <person name="Jin W."/>
            <person name="Jiang J."/>
            <person name="Leong S.A."/>
            <person name="Iwama H."/>
            <person name="Gojobori T."/>
            <person name="Itoh T."/>
            <person name="Niimura Y."/>
            <person name="Fujii Y."/>
            <person name="Habara T."/>
            <person name="Sakai H."/>
            <person name="Sato Y."/>
            <person name="Wilson G."/>
            <person name="Kumar K."/>
            <person name="McCouch S."/>
            <person name="Juretic N."/>
            <person name="Hoen D."/>
            <person name="Wright S."/>
            <person name="Bruskiewich R."/>
            <person name="Bureau T."/>
            <person name="Miyao A."/>
            <person name="Hirochika H."/>
            <person name="Nishikawa T."/>
            <person name="Kadowaki K."/>
            <person name="Sugiura M."/>
            <person name="Burr B."/>
            <person name="Sasaki T."/>
        </authorList>
    </citation>
    <scope>NUCLEOTIDE SEQUENCE [LARGE SCALE GENOMIC DNA]</scope>
    <source>
        <strain evidence="3">cv. Nipponbare</strain>
    </source>
</reference>
<sequence>MALMQPFHKTCLFHLQRATAGTQSISLKIDSQEVVSHEQDPTSVSLRFVILLFNVLAYFMEQFLILILDYDRFAIDEQKWCSQHEAALSRYKSPSTYCHPLH</sequence>
<dbReference type="Proteomes" id="UP000000763">
    <property type="component" value="Chromosome 6"/>
</dbReference>
<keyword evidence="1" id="KW-0472">Membrane</keyword>